<dbReference type="Proteomes" id="UP000092666">
    <property type="component" value="Unassembled WGS sequence"/>
</dbReference>
<sequence>MTSEADYSTTFSLGHETQVGLAESASSPQSTHSSNAYGETSVSTAPSAADQSEKHSLWVPPKSDANEPVLWRGTCTATSTTERNGGNDGNLLAPSVSDSTQPNI</sequence>
<reference evidence="3" key="2">
    <citation type="submission" date="2013-12" db="EMBL/GenBank/DDBJ databases">
        <title>Evolution of pathogenesis and genome organization in the Tremellales.</title>
        <authorList>
            <person name="Cuomo C."/>
            <person name="Litvintseva A."/>
            <person name="Heitman J."/>
            <person name="Chen Y."/>
            <person name="Sun S."/>
            <person name="Springer D."/>
            <person name="Dromer F."/>
            <person name="Young S."/>
            <person name="Zeng Q."/>
            <person name="Chapman S."/>
            <person name="Gujja S."/>
            <person name="Saif S."/>
            <person name="Birren B."/>
        </authorList>
    </citation>
    <scope>NUCLEOTIDE SEQUENCE [LARGE SCALE GENOMIC DNA]</scope>
    <source>
        <strain evidence="3">BCC8398</strain>
    </source>
</reference>
<name>A0A1B9GQM8_9TREE</name>
<organism evidence="2 3">
    <name type="scientific">Kwoniella heveanensis BCC8398</name>
    <dbReference type="NCBI Taxonomy" id="1296120"/>
    <lineage>
        <taxon>Eukaryota</taxon>
        <taxon>Fungi</taxon>
        <taxon>Dikarya</taxon>
        <taxon>Basidiomycota</taxon>
        <taxon>Agaricomycotina</taxon>
        <taxon>Tremellomycetes</taxon>
        <taxon>Tremellales</taxon>
        <taxon>Cryptococcaceae</taxon>
        <taxon>Kwoniella</taxon>
    </lineage>
</organism>
<dbReference type="EMBL" id="KV700126">
    <property type="protein sequence ID" value="OCF33307.1"/>
    <property type="molecule type" value="Genomic_DNA"/>
</dbReference>
<reference evidence="2 3" key="1">
    <citation type="submission" date="2013-07" db="EMBL/GenBank/DDBJ databases">
        <title>The Genome Sequence of Cryptococcus heveanensis BCC8398.</title>
        <authorList>
            <consortium name="The Broad Institute Genome Sequencing Platform"/>
            <person name="Cuomo C."/>
            <person name="Litvintseva A."/>
            <person name="Chen Y."/>
            <person name="Heitman J."/>
            <person name="Sun S."/>
            <person name="Springer D."/>
            <person name="Dromer F."/>
            <person name="Young S.K."/>
            <person name="Zeng Q."/>
            <person name="Gargeya S."/>
            <person name="Fitzgerald M."/>
            <person name="Abouelleil A."/>
            <person name="Alvarado L."/>
            <person name="Berlin A.M."/>
            <person name="Chapman S.B."/>
            <person name="Dewar J."/>
            <person name="Goldberg J."/>
            <person name="Griggs A."/>
            <person name="Gujja S."/>
            <person name="Hansen M."/>
            <person name="Howarth C."/>
            <person name="Imamovic A."/>
            <person name="Larimer J."/>
            <person name="McCowan C."/>
            <person name="Murphy C."/>
            <person name="Pearson M."/>
            <person name="Priest M."/>
            <person name="Roberts A."/>
            <person name="Saif S."/>
            <person name="Shea T."/>
            <person name="Sykes S."/>
            <person name="Wortman J."/>
            <person name="Nusbaum C."/>
            <person name="Birren B."/>
        </authorList>
    </citation>
    <scope>NUCLEOTIDE SEQUENCE [LARGE SCALE GENOMIC DNA]</scope>
    <source>
        <strain evidence="2 3">BCC8398</strain>
    </source>
</reference>
<feature type="region of interest" description="Disordered" evidence="1">
    <location>
        <begin position="18"/>
        <end position="104"/>
    </location>
</feature>
<keyword evidence="3" id="KW-1185">Reference proteome</keyword>
<evidence type="ECO:0000256" key="1">
    <source>
        <dbReference type="SAM" id="MobiDB-lite"/>
    </source>
</evidence>
<proteinExistence type="predicted"/>
<accession>A0A1B9GQM8</accession>
<evidence type="ECO:0000313" key="3">
    <source>
        <dbReference type="Proteomes" id="UP000092666"/>
    </source>
</evidence>
<dbReference type="AlphaFoldDB" id="A0A1B9GQM8"/>
<evidence type="ECO:0000313" key="2">
    <source>
        <dbReference type="EMBL" id="OCF33307.1"/>
    </source>
</evidence>
<feature type="compositionally biased region" description="Polar residues" evidence="1">
    <location>
        <begin position="75"/>
        <end position="84"/>
    </location>
</feature>
<gene>
    <name evidence="2" type="ORF">I316_05048</name>
</gene>
<protein>
    <submittedName>
        <fullName evidence="2">Uncharacterized protein</fullName>
    </submittedName>
</protein>
<feature type="compositionally biased region" description="Polar residues" evidence="1">
    <location>
        <begin position="24"/>
        <end position="50"/>
    </location>
</feature>